<name>A0ABR2KK81_9EUKA</name>
<reference evidence="1 2" key="1">
    <citation type="submission" date="2024-04" db="EMBL/GenBank/DDBJ databases">
        <title>Tritrichomonas musculus Genome.</title>
        <authorList>
            <person name="Alves-Ferreira E."/>
            <person name="Grigg M."/>
            <person name="Lorenzi H."/>
            <person name="Galac M."/>
        </authorList>
    </citation>
    <scope>NUCLEOTIDE SEQUENCE [LARGE SCALE GENOMIC DNA]</scope>
    <source>
        <strain evidence="1 2">EAF2021</strain>
    </source>
</reference>
<sequence length="96" mass="11085">MGVSEFEYGRERTVIVPWDYQHSRAPYPISRSEKHATCLACINLCGLFCPPPYDVQRSTFDSEICNYLDSGSFEIVHTDSGYLNTQSLVFWIYSQF</sequence>
<dbReference type="EMBL" id="JAPFFF010000004">
    <property type="protein sequence ID" value="KAK8890852.1"/>
    <property type="molecule type" value="Genomic_DNA"/>
</dbReference>
<organism evidence="1 2">
    <name type="scientific">Tritrichomonas musculus</name>
    <dbReference type="NCBI Taxonomy" id="1915356"/>
    <lineage>
        <taxon>Eukaryota</taxon>
        <taxon>Metamonada</taxon>
        <taxon>Parabasalia</taxon>
        <taxon>Tritrichomonadida</taxon>
        <taxon>Tritrichomonadidae</taxon>
        <taxon>Tritrichomonas</taxon>
    </lineage>
</organism>
<proteinExistence type="predicted"/>
<protein>
    <submittedName>
        <fullName evidence="1">Uncharacterized protein</fullName>
    </submittedName>
</protein>
<evidence type="ECO:0000313" key="2">
    <source>
        <dbReference type="Proteomes" id="UP001470230"/>
    </source>
</evidence>
<comment type="caution">
    <text evidence="1">The sequence shown here is derived from an EMBL/GenBank/DDBJ whole genome shotgun (WGS) entry which is preliminary data.</text>
</comment>
<gene>
    <name evidence="1" type="ORF">M9Y10_028051</name>
</gene>
<accession>A0ABR2KK81</accession>
<evidence type="ECO:0000313" key="1">
    <source>
        <dbReference type="EMBL" id="KAK8890852.1"/>
    </source>
</evidence>
<keyword evidence="2" id="KW-1185">Reference proteome</keyword>
<dbReference type="Proteomes" id="UP001470230">
    <property type="component" value="Unassembled WGS sequence"/>
</dbReference>